<dbReference type="AlphaFoldDB" id="A0A4Z0PMX8"/>
<evidence type="ECO:0000313" key="1">
    <source>
        <dbReference type="EMBL" id="TGE17843.1"/>
    </source>
</evidence>
<evidence type="ECO:0000313" key="2">
    <source>
        <dbReference type="Proteomes" id="UP000297739"/>
    </source>
</evidence>
<dbReference type="EMBL" id="SRLD01000009">
    <property type="protein sequence ID" value="TGE17843.1"/>
    <property type="molecule type" value="Genomic_DNA"/>
</dbReference>
<protein>
    <submittedName>
        <fullName evidence="1">Uncharacterized protein</fullName>
    </submittedName>
</protein>
<dbReference type="OrthoDB" id="949867at2"/>
<organism evidence="1 2">
    <name type="scientific">Hymenobacter elongatus</name>
    <dbReference type="NCBI Taxonomy" id="877208"/>
    <lineage>
        <taxon>Bacteria</taxon>
        <taxon>Pseudomonadati</taxon>
        <taxon>Bacteroidota</taxon>
        <taxon>Cytophagia</taxon>
        <taxon>Cytophagales</taxon>
        <taxon>Hymenobacteraceae</taxon>
        <taxon>Hymenobacter</taxon>
    </lineage>
</organism>
<sequence length="186" mass="20336">MNHLPLLLLTLLLTASACKKEKTELEKLPDATQTGSGAGAFLLDGQAWLPDNSKTINIGGGGGGFLARWRRTKTGRALELTFGKYSDGTGLNIYLPDVRKIGTFQFDQQASIMLGDRNPAYGVYFMTKSLSIPRSFLTGPTATGTLTITRFDTVAHIVSGTFEMTVKEDKSPETHQLTHGRFDYPF</sequence>
<comment type="caution">
    <text evidence="1">The sequence shown here is derived from an EMBL/GenBank/DDBJ whole genome shotgun (WGS) entry which is preliminary data.</text>
</comment>
<dbReference type="Proteomes" id="UP000297739">
    <property type="component" value="Unassembled WGS sequence"/>
</dbReference>
<keyword evidence="2" id="KW-1185">Reference proteome</keyword>
<reference evidence="1 2" key="1">
    <citation type="submission" date="2019-04" db="EMBL/GenBank/DDBJ databases">
        <authorList>
            <person name="Feng G."/>
            <person name="Zhang J."/>
            <person name="Zhu H."/>
        </authorList>
    </citation>
    <scope>NUCLEOTIDE SEQUENCE [LARGE SCALE GENOMIC DNA]</scope>
    <source>
        <strain evidence="1 2">JCM 17223</strain>
    </source>
</reference>
<proteinExistence type="predicted"/>
<name>A0A4Z0PMX8_9BACT</name>
<dbReference type="RefSeq" id="WP_135496920.1">
    <property type="nucleotide sequence ID" value="NZ_SRLD01000009.1"/>
</dbReference>
<accession>A0A4Z0PMX8</accession>
<gene>
    <name evidence="1" type="ORF">E5J99_06545</name>
</gene>